<dbReference type="PANTHER" id="PTHR40032:SF1">
    <property type="entry name" value="EXPORTED PROTEIN"/>
    <property type="match status" value="1"/>
</dbReference>
<reference evidence="2 3" key="1">
    <citation type="submission" date="2021-10" db="EMBL/GenBank/DDBJ databases">
        <authorList>
            <person name="Criscuolo A."/>
        </authorList>
    </citation>
    <scope>NUCLEOTIDE SEQUENCE [LARGE SCALE GENOMIC DNA]</scope>
    <source>
        <strain evidence="3">CIP 111883</strain>
    </source>
</reference>
<feature type="domain" description="Putative amidase" evidence="1">
    <location>
        <begin position="146"/>
        <end position="297"/>
    </location>
</feature>
<gene>
    <name evidence="2" type="ORF">BACCIP111883_02587</name>
</gene>
<evidence type="ECO:0000313" key="2">
    <source>
        <dbReference type="EMBL" id="CAG9621814.1"/>
    </source>
</evidence>
<protein>
    <recommendedName>
        <fullName evidence="1">Putative amidase domain-containing protein</fullName>
    </recommendedName>
</protein>
<dbReference type="InterPro" id="IPR024301">
    <property type="entry name" value="Amidase_6"/>
</dbReference>
<evidence type="ECO:0000259" key="1">
    <source>
        <dbReference type="Pfam" id="PF12671"/>
    </source>
</evidence>
<organism evidence="2 3">
    <name type="scientific">Sutcliffiella rhizosphaerae</name>
    <dbReference type="NCBI Taxonomy" id="2880967"/>
    <lineage>
        <taxon>Bacteria</taxon>
        <taxon>Bacillati</taxon>
        <taxon>Bacillota</taxon>
        <taxon>Bacilli</taxon>
        <taxon>Bacillales</taxon>
        <taxon>Bacillaceae</taxon>
        <taxon>Sutcliffiella</taxon>
    </lineage>
</organism>
<accession>A0ABM8YP96</accession>
<dbReference type="Proteomes" id="UP000789833">
    <property type="component" value="Unassembled WGS sequence"/>
</dbReference>
<comment type="caution">
    <text evidence="2">The sequence shown here is derived from an EMBL/GenBank/DDBJ whole genome shotgun (WGS) entry which is preliminary data.</text>
</comment>
<proteinExistence type="predicted"/>
<dbReference type="PANTHER" id="PTHR40032">
    <property type="entry name" value="EXPORTED PROTEIN-RELATED"/>
    <property type="match status" value="1"/>
</dbReference>
<sequence length="304" mass="35617">MSSIREKLQNHIQSKLDSYVLKSKISGRSILNEDIIKQKQAAHKRRAAEIVKCSANAKIHSILEEQHESETNVIYEIHTRYLIKQKNKLYLEEEVDQRFAQWINETLIQDISILDEGESNLPKFIPSMEEEQILNHSSEGVRFKFSRTEAVRYAEQYWNAYNPQFKNFDVNCTNYISQCLYAGGAPMVGYPKKSGGWWMRNNDWSYTWTVAHALRWYLPSAKQGLKAKEVKSVSQLMPGDVICYDFEGDGRFDHNTIVVAKDENGEPLVNANTYNCRMRYWKYEDSTAYTPNIKYKFFHIHDRN</sequence>
<keyword evidence="3" id="KW-1185">Reference proteome</keyword>
<dbReference type="EMBL" id="CAKJTJ010000013">
    <property type="protein sequence ID" value="CAG9621814.1"/>
    <property type="molecule type" value="Genomic_DNA"/>
</dbReference>
<name>A0ABM8YP96_9BACI</name>
<dbReference type="Pfam" id="PF12671">
    <property type="entry name" value="Amidase_6"/>
    <property type="match status" value="1"/>
</dbReference>
<evidence type="ECO:0000313" key="3">
    <source>
        <dbReference type="Proteomes" id="UP000789833"/>
    </source>
</evidence>